<protein>
    <submittedName>
        <fullName evidence="1">Uncharacterized protein</fullName>
    </submittedName>
</protein>
<organism evidence="1">
    <name type="scientific">Mycobacterium kansasii</name>
    <dbReference type="NCBI Taxonomy" id="1768"/>
    <lineage>
        <taxon>Bacteria</taxon>
        <taxon>Bacillati</taxon>
        <taxon>Actinomycetota</taxon>
        <taxon>Actinomycetes</taxon>
        <taxon>Mycobacteriales</taxon>
        <taxon>Mycobacteriaceae</taxon>
        <taxon>Mycobacterium</taxon>
    </lineage>
</organism>
<dbReference type="EMBL" id="LR589334">
    <property type="protein sequence ID" value="VTP02858.1"/>
    <property type="molecule type" value="Genomic_DNA"/>
</dbReference>
<gene>
    <name evidence="1" type="ORF">BIN_B_03651</name>
</gene>
<accession>A0A653EZP8</accession>
<dbReference type="AlphaFoldDB" id="A0A653EZP8"/>
<evidence type="ECO:0000313" key="1">
    <source>
        <dbReference type="EMBL" id="VTP02858.1"/>
    </source>
</evidence>
<name>A0A653EZP8_MYCKA</name>
<reference evidence="1" key="1">
    <citation type="submission" date="2019-05" db="EMBL/GenBank/DDBJ databases">
        <authorList>
            <person name="Naeem R."/>
            <person name="Antony C."/>
            <person name="Guan Q."/>
        </authorList>
    </citation>
    <scope>NUCLEOTIDE SEQUENCE</scope>
    <source>
        <strain evidence="1">3</strain>
    </source>
</reference>
<sequence>MNVGVPSNSLNIIANSNIDRVPTQPMNGRAAST</sequence>
<proteinExistence type="predicted"/>